<dbReference type="Proteomes" id="UP001432027">
    <property type="component" value="Unassembled WGS sequence"/>
</dbReference>
<evidence type="ECO:0000313" key="1">
    <source>
        <dbReference type="EMBL" id="GMS99106.1"/>
    </source>
</evidence>
<reference evidence="1" key="1">
    <citation type="submission" date="2023-10" db="EMBL/GenBank/DDBJ databases">
        <title>Genome assembly of Pristionchus species.</title>
        <authorList>
            <person name="Yoshida K."/>
            <person name="Sommer R.J."/>
        </authorList>
    </citation>
    <scope>NUCLEOTIDE SEQUENCE</scope>
    <source>
        <strain evidence="1">RS0144</strain>
    </source>
</reference>
<feature type="non-terminal residue" evidence="1">
    <location>
        <position position="1"/>
    </location>
</feature>
<keyword evidence="2" id="KW-1185">Reference proteome</keyword>
<dbReference type="AlphaFoldDB" id="A0AAV5TXB0"/>
<dbReference type="InterPro" id="IPR019320">
    <property type="entry name" value="BORCS8"/>
</dbReference>
<evidence type="ECO:0000313" key="2">
    <source>
        <dbReference type="Proteomes" id="UP001432027"/>
    </source>
</evidence>
<gene>
    <name evidence="1" type="ORF">PENTCL1PPCAC_21281</name>
</gene>
<comment type="caution">
    <text evidence="1">The sequence shown here is derived from an EMBL/GenBank/DDBJ whole genome shotgun (WGS) entry which is preliminary data.</text>
</comment>
<proteinExistence type="predicted"/>
<protein>
    <submittedName>
        <fullName evidence="1">Uncharacterized protein</fullName>
    </submittedName>
</protein>
<organism evidence="1 2">
    <name type="scientific">Pristionchus entomophagus</name>
    <dbReference type="NCBI Taxonomy" id="358040"/>
    <lineage>
        <taxon>Eukaryota</taxon>
        <taxon>Metazoa</taxon>
        <taxon>Ecdysozoa</taxon>
        <taxon>Nematoda</taxon>
        <taxon>Chromadorea</taxon>
        <taxon>Rhabditida</taxon>
        <taxon>Rhabditina</taxon>
        <taxon>Diplogasteromorpha</taxon>
        <taxon>Diplogasteroidea</taxon>
        <taxon>Neodiplogasteridae</taxon>
        <taxon>Pristionchus</taxon>
    </lineage>
</organism>
<name>A0AAV5TXB0_9BILA</name>
<dbReference type="EMBL" id="BTSX01000005">
    <property type="protein sequence ID" value="GMS99106.1"/>
    <property type="molecule type" value="Genomic_DNA"/>
</dbReference>
<accession>A0AAV5TXB0</accession>
<sequence length="128" mass="14469">DAVEEDEIHVGHVRDAKLVPSRESENRCNQLAKRLNECILTAGHIPSVEFNRIHEHVRRSVPDIVQAKLKLSESSTKMKNVHRDLENAIKVAKGIDNSASSIERSSNLLEQCIHLRITQMFNQSRPGV</sequence>
<dbReference type="Pfam" id="PF10167">
    <property type="entry name" value="BORCS8"/>
    <property type="match status" value="1"/>
</dbReference>